<proteinExistence type="predicted"/>
<protein>
    <submittedName>
        <fullName evidence="2">Uncharacterized protein</fullName>
    </submittedName>
</protein>
<dbReference type="EMBL" id="RCSX01000003">
    <property type="protein sequence ID" value="KAF7937165.1"/>
    <property type="molecule type" value="Genomic_DNA"/>
</dbReference>
<accession>A0ABQ7IXZ7</accession>
<dbReference type="Proteomes" id="UP000783213">
    <property type="component" value="Unassembled WGS sequence"/>
</dbReference>
<dbReference type="GeneID" id="62228253"/>
<feature type="region of interest" description="Disordered" evidence="1">
    <location>
        <begin position="1"/>
        <end position="67"/>
    </location>
</feature>
<feature type="compositionally biased region" description="Low complexity" evidence="1">
    <location>
        <begin position="15"/>
        <end position="29"/>
    </location>
</feature>
<gene>
    <name evidence="2" type="ORF">EAE98_001479</name>
</gene>
<name>A0ABQ7IXZ7_9HELO</name>
<evidence type="ECO:0000313" key="2">
    <source>
        <dbReference type="EMBL" id="KAF7937165.1"/>
    </source>
</evidence>
<keyword evidence="3" id="KW-1185">Reference proteome</keyword>
<evidence type="ECO:0000313" key="3">
    <source>
        <dbReference type="Proteomes" id="UP000783213"/>
    </source>
</evidence>
<dbReference type="RefSeq" id="XP_038814083.1">
    <property type="nucleotide sequence ID" value="XM_038949098.1"/>
</dbReference>
<feature type="region of interest" description="Disordered" evidence="1">
    <location>
        <begin position="79"/>
        <end position="119"/>
    </location>
</feature>
<evidence type="ECO:0000256" key="1">
    <source>
        <dbReference type="SAM" id="MobiDB-lite"/>
    </source>
</evidence>
<reference evidence="2 3" key="1">
    <citation type="journal article" date="2020" name="Genome Biol. Evol.">
        <title>Comparative genomics of Sclerotiniaceae.</title>
        <authorList>
            <person name="Valero Jimenez C.A."/>
            <person name="Steentjes M."/>
            <person name="Scholten O.E."/>
            <person name="Van Kan J.A.L."/>
        </authorList>
    </citation>
    <scope>NUCLEOTIDE SEQUENCE [LARGE SCALE GENOMIC DNA]</scope>
    <source>
        <strain evidence="2 3">B1</strain>
    </source>
</reference>
<comment type="caution">
    <text evidence="2">The sequence shown here is derived from an EMBL/GenBank/DDBJ whole genome shotgun (WGS) entry which is preliminary data.</text>
</comment>
<organism evidence="2 3">
    <name type="scientific">Botrytis deweyae</name>
    <dbReference type="NCBI Taxonomy" id="2478750"/>
    <lineage>
        <taxon>Eukaryota</taxon>
        <taxon>Fungi</taxon>
        <taxon>Dikarya</taxon>
        <taxon>Ascomycota</taxon>
        <taxon>Pezizomycotina</taxon>
        <taxon>Leotiomycetes</taxon>
        <taxon>Helotiales</taxon>
        <taxon>Sclerotiniaceae</taxon>
        <taxon>Botrytis</taxon>
    </lineage>
</organism>
<sequence>MHLPTYPQNPKPHISTSDAATPATPATPSVLSIHSTRSIHPVRYHLPSPSTIHTANPTPPPTHKPSDLQILHAIQTLKQSSSQAVKQSSSQAVKQPSSQAVKQSSSQAVKQSSSQAVKH</sequence>